<evidence type="ECO:0008006" key="5">
    <source>
        <dbReference type="Google" id="ProtNLM"/>
    </source>
</evidence>
<evidence type="ECO:0000313" key="3">
    <source>
        <dbReference type="EMBL" id="CAG2235998.1"/>
    </source>
</evidence>
<dbReference type="InterPro" id="IPR011010">
    <property type="entry name" value="DNA_brk_join_enz"/>
</dbReference>
<name>A0A8S3U1Q8_MYTED</name>
<dbReference type="InterPro" id="IPR052925">
    <property type="entry name" value="Phage_Integrase-like_Recomb"/>
</dbReference>
<dbReference type="InterPro" id="IPR013762">
    <property type="entry name" value="Integrase-like_cat_sf"/>
</dbReference>
<dbReference type="OrthoDB" id="10693886at2759"/>
<keyword evidence="4" id="KW-1185">Reference proteome</keyword>
<dbReference type="EMBL" id="CAJPWZ010002337">
    <property type="protein sequence ID" value="CAG2235998.1"/>
    <property type="molecule type" value="Genomic_DNA"/>
</dbReference>
<evidence type="ECO:0000313" key="4">
    <source>
        <dbReference type="Proteomes" id="UP000683360"/>
    </source>
</evidence>
<dbReference type="SUPFAM" id="SSF56349">
    <property type="entry name" value="DNA breaking-rejoining enzymes"/>
    <property type="match status" value="1"/>
</dbReference>
<feature type="transmembrane region" description="Helical" evidence="2">
    <location>
        <begin position="29"/>
        <end position="52"/>
    </location>
</feature>
<keyword evidence="2" id="KW-1133">Transmembrane helix</keyword>
<dbReference type="Proteomes" id="UP000683360">
    <property type="component" value="Unassembled WGS sequence"/>
</dbReference>
<comment type="caution">
    <text evidence="3">The sequence shown here is derived from an EMBL/GenBank/DDBJ whole genome shotgun (WGS) entry which is preliminary data.</text>
</comment>
<evidence type="ECO:0000256" key="1">
    <source>
        <dbReference type="ARBA" id="ARBA00023172"/>
    </source>
</evidence>
<dbReference type="GO" id="GO:0015074">
    <property type="term" value="P:DNA integration"/>
    <property type="evidence" value="ECO:0007669"/>
    <property type="project" value="InterPro"/>
</dbReference>
<sequence>MVLSPYVVRWTSQMRSNNFRLKKNSGISFVSSGMVSTIITFVYLLGVVLVPVCSTLLSTSVCWIAQNNYDIKVIFHLLDDFLTVDKPSDCGERTMALLSLIFNKLNIPLSSKKTVGPVCELEYLGIILDTINMQARLPLDKVERITQFINEQISSVSTRGRESSNSLSNPGRDYLDIAVENLQTFAVADSTKALYNVGYEHYLKFLQLQGSTWSTFQLPPVSENLLMRFIAYCESNKHLRYSTIKSYLCGDPLSRNFFISHVKCTLDKLGLSSEKYNGHSFRSGAATTAHKARLEDHLIQTLGRWSSDCYTKYIHTSPDVLRQAQIQMTSTLKK</sequence>
<reference evidence="3" key="1">
    <citation type="submission" date="2021-03" db="EMBL/GenBank/DDBJ databases">
        <authorList>
            <person name="Bekaert M."/>
        </authorList>
    </citation>
    <scope>NUCLEOTIDE SEQUENCE</scope>
</reference>
<dbReference type="AlphaFoldDB" id="A0A8S3U1Q8"/>
<accession>A0A8S3U1Q8</accession>
<proteinExistence type="predicted"/>
<dbReference type="PANTHER" id="PTHR34605">
    <property type="entry name" value="PHAGE_INTEGRASE DOMAIN-CONTAINING PROTEIN"/>
    <property type="match status" value="1"/>
</dbReference>
<keyword evidence="1" id="KW-0233">DNA recombination</keyword>
<evidence type="ECO:0000256" key="2">
    <source>
        <dbReference type="SAM" id="Phobius"/>
    </source>
</evidence>
<dbReference type="PANTHER" id="PTHR34605:SF3">
    <property type="entry name" value="P CELL-TYPE AGGLUTINATION PROTEIN MAP4-LIKE-RELATED"/>
    <property type="match status" value="1"/>
</dbReference>
<organism evidence="3 4">
    <name type="scientific">Mytilus edulis</name>
    <name type="common">Blue mussel</name>
    <dbReference type="NCBI Taxonomy" id="6550"/>
    <lineage>
        <taxon>Eukaryota</taxon>
        <taxon>Metazoa</taxon>
        <taxon>Spiralia</taxon>
        <taxon>Lophotrochozoa</taxon>
        <taxon>Mollusca</taxon>
        <taxon>Bivalvia</taxon>
        <taxon>Autobranchia</taxon>
        <taxon>Pteriomorphia</taxon>
        <taxon>Mytilida</taxon>
        <taxon>Mytiloidea</taxon>
        <taxon>Mytilidae</taxon>
        <taxon>Mytilinae</taxon>
        <taxon>Mytilus</taxon>
    </lineage>
</organism>
<gene>
    <name evidence="3" type="ORF">MEDL_48549</name>
</gene>
<dbReference type="Gene3D" id="1.10.443.10">
    <property type="entry name" value="Intergrase catalytic core"/>
    <property type="match status" value="1"/>
</dbReference>
<keyword evidence="2" id="KW-0812">Transmembrane</keyword>
<protein>
    <recommendedName>
        <fullName evidence="5">Reverse transcriptase domain-containing protein</fullName>
    </recommendedName>
</protein>
<dbReference type="GO" id="GO:0006310">
    <property type="term" value="P:DNA recombination"/>
    <property type="evidence" value="ECO:0007669"/>
    <property type="project" value="UniProtKB-KW"/>
</dbReference>
<dbReference type="GO" id="GO:0003677">
    <property type="term" value="F:DNA binding"/>
    <property type="evidence" value="ECO:0007669"/>
    <property type="project" value="InterPro"/>
</dbReference>
<keyword evidence="2" id="KW-0472">Membrane</keyword>